<dbReference type="InterPro" id="IPR050753">
    <property type="entry name" value="Peptidase_M14_domain"/>
</dbReference>
<evidence type="ECO:0000256" key="1">
    <source>
        <dbReference type="ARBA" id="ARBA00001947"/>
    </source>
</evidence>
<feature type="active site" description="Proton donor/acceptor" evidence="8">
    <location>
        <position position="190"/>
    </location>
</feature>
<keyword evidence="3 10" id="KW-0121">Carboxypeptidase</keyword>
<evidence type="ECO:0000259" key="9">
    <source>
        <dbReference type="PROSITE" id="PS52035"/>
    </source>
</evidence>
<dbReference type="PANTHER" id="PTHR11532:SF84">
    <property type="entry name" value="CARBOXYPEPTIDASE M"/>
    <property type="match status" value="1"/>
</dbReference>
<evidence type="ECO:0000256" key="2">
    <source>
        <dbReference type="ARBA" id="ARBA00005988"/>
    </source>
</evidence>
<dbReference type="InterPro" id="IPR057247">
    <property type="entry name" value="CARBOXYPEPT_ZN_2"/>
</dbReference>
<gene>
    <name evidence="10" type="ORF">EAG_04141</name>
</gene>
<dbReference type="GO" id="GO:0005615">
    <property type="term" value="C:extracellular space"/>
    <property type="evidence" value="ECO:0007669"/>
    <property type="project" value="TreeGrafter"/>
</dbReference>
<dbReference type="EMBL" id="GL436214">
    <property type="protein sequence ID" value="EFN72251.1"/>
    <property type="molecule type" value="Genomic_DNA"/>
</dbReference>
<dbReference type="GO" id="GO:0016485">
    <property type="term" value="P:protein processing"/>
    <property type="evidence" value="ECO:0007669"/>
    <property type="project" value="TreeGrafter"/>
</dbReference>
<evidence type="ECO:0000313" key="10">
    <source>
        <dbReference type="EMBL" id="EFN72251.1"/>
    </source>
</evidence>
<dbReference type="InterPro" id="IPR000834">
    <property type="entry name" value="Peptidase_M14"/>
</dbReference>
<evidence type="ECO:0000256" key="7">
    <source>
        <dbReference type="ARBA" id="ARBA00023180"/>
    </source>
</evidence>
<feature type="domain" description="Peptidase M14" evidence="9">
    <location>
        <begin position="1"/>
        <end position="220"/>
    </location>
</feature>
<dbReference type="SMART" id="SM00631">
    <property type="entry name" value="Zn_pept"/>
    <property type="match status" value="1"/>
</dbReference>
<comment type="cofactor">
    <cofactor evidence="1">
        <name>Zn(2+)</name>
        <dbReference type="ChEBI" id="CHEBI:29105"/>
    </cofactor>
</comment>
<name>E2A2U4_CAMFO</name>
<dbReference type="FunFam" id="2.60.40.1120:FF:000015">
    <property type="entry name" value="carboxypeptidase D isoform X4"/>
    <property type="match status" value="1"/>
</dbReference>
<dbReference type="SUPFAM" id="SSF53187">
    <property type="entry name" value="Zn-dependent exopeptidases"/>
    <property type="match status" value="1"/>
</dbReference>
<evidence type="ECO:0000256" key="3">
    <source>
        <dbReference type="ARBA" id="ARBA00022645"/>
    </source>
</evidence>
<dbReference type="PANTHER" id="PTHR11532">
    <property type="entry name" value="PROTEASE M14 CARBOXYPEPTIDASE"/>
    <property type="match status" value="1"/>
</dbReference>
<dbReference type="FunCoup" id="E2A2U4">
    <property type="interactions" value="93"/>
</dbReference>
<organism evidence="11">
    <name type="scientific">Camponotus floridanus</name>
    <name type="common">Florida carpenter ant</name>
    <dbReference type="NCBI Taxonomy" id="104421"/>
    <lineage>
        <taxon>Eukaryota</taxon>
        <taxon>Metazoa</taxon>
        <taxon>Ecdysozoa</taxon>
        <taxon>Arthropoda</taxon>
        <taxon>Hexapoda</taxon>
        <taxon>Insecta</taxon>
        <taxon>Pterygota</taxon>
        <taxon>Neoptera</taxon>
        <taxon>Endopterygota</taxon>
        <taxon>Hymenoptera</taxon>
        <taxon>Apocrita</taxon>
        <taxon>Aculeata</taxon>
        <taxon>Formicoidea</taxon>
        <taxon>Formicidae</taxon>
        <taxon>Formicinae</taxon>
        <taxon>Camponotus</taxon>
    </lineage>
</organism>
<dbReference type="STRING" id="104421.E2A2U4"/>
<dbReference type="Gene3D" id="3.40.630.10">
    <property type="entry name" value="Zn peptidases"/>
    <property type="match status" value="2"/>
</dbReference>
<dbReference type="Proteomes" id="UP000000311">
    <property type="component" value="Unassembled WGS sequence"/>
</dbReference>
<dbReference type="Gene3D" id="2.60.40.1120">
    <property type="entry name" value="Carboxypeptidase-like, regulatory domain"/>
    <property type="match status" value="1"/>
</dbReference>
<protein>
    <submittedName>
        <fullName evidence="10">Carboxypeptidase M</fullName>
    </submittedName>
</protein>
<keyword evidence="5" id="KW-0378">Hydrolase</keyword>
<keyword evidence="11" id="KW-1185">Reference proteome</keyword>
<dbReference type="GO" id="GO:0008270">
    <property type="term" value="F:zinc ion binding"/>
    <property type="evidence" value="ECO:0007669"/>
    <property type="project" value="InterPro"/>
</dbReference>
<dbReference type="Pfam" id="PF13620">
    <property type="entry name" value="CarboxypepD_reg"/>
    <property type="match status" value="1"/>
</dbReference>
<dbReference type="Pfam" id="PF00246">
    <property type="entry name" value="Peptidase_M14"/>
    <property type="match status" value="1"/>
</dbReference>
<sequence length="364" mass="41084">MSRFLRATSLRFQNLTALYSIGKSVKGRDLWVMVVSSSPYEHMIGKPDVKYNARGFDLNRNFPDYFKQNNKKSQPETEAVKEWVSKIQFVLSGSLHGGALVASYPFDNTPNSLFQSFTATPSISPDDDVFQHLSLTYSRNHGSMYQGLPCSPSQPAFKRGITNGAEWYPLTGGMQDFNYVWNGCMEITLELSCCKYPPASDLPHYWEENRASLIKFLAEVHRGVHGFVVDENGNPIERATVKVKSRDVSFSTTKYGEFWRILLPGVYKLEVFSNGYIPREIEFVVIEQHPTLLNVTLYSVKRQYNDENGSILYTGNTGGRPYPHREHTLPFRPQSGVNTAADVNSGIFSSISNGFNTFVTNLFG</sequence>
<dbReference type="MEROPS" id="M14.011"/>
<dbReference type="AlphaFoldDB" id="E2A2U4"/>
<dbReference type="PRINTS" id="PR00765">
    <property type="entry name" value="CRBOXYPTASEA"/>
</dbReference>
<evidence type="ECO:0000256" key="5">
    <source>
        <dbReference type="ARBA" id="ARBA00022801"/>
    </source>
</evidence>
<dbReference type="SUPFAM" id="SSF49464">
    <property type="entry name" value="Carboxypeptidase regulatory domain-like"/>
    <property type="match status" value="1"/>
</dbReference>
<proteinExistence type="inferred from homology"/>
<keyword evidence="7" id="KW-0325">Glycoprotein</keyword>
<evidence type="ECO:0000256" key="6">
    <source>
        <dbReference type="ARBA" id="ARBA00022833"/>
    </source>
</evidence>
<evidence type="ECO:0000313" key="11">
    <source>
        <dbReference type="Proteomes" id="UP000000311"/>
    </source>
</evidence>
<keyword evidence="6" id="KW-0862">Zinc</keyword>
<keyword evidence="3 10" id="KW-0645">Protease</keyword>
<dbReference type="PROSITE" id="PS52035">
    <property type="entry name" value="PEPTIDASE_M14"/>
    <property type="match status" value="1"/>
</dbReference>
<dbReference type="OMA" id="NGMHHAR"/>
<accession>E2A2U4</accession>
<dbReference type="GO" id="GO:0006518">
    <property type="term" value="P:peptide metabolic process"/>
    <property type="evidence" value="ECO:0007669"/>
    <property type="project" value="TreeGrafter"/>
</dbReference>
<keyword evidence="4" id="KW-0479">Metal-binding</keyword>
<reference evidence="10 11" key="1">
    <citation type="journal article" date="2010" name="Science">
        <title>Genomic comparison of the ants Camponotus floridanus and Harpegnathos saltator.</title>
        <authorList>
            <person name="Bonasio R."/>
            <person name="Zhang G."/>
            <person name="Ye C."/>
            <person name="Mutti N.S."/>
            <person name="Fang X."/>
            <person name="Qin N."/>
            <person name="Donahue G."/>
            <person name="Yang P."/>
            <person name="Li Q."/>
            <person name="Li C."/>
            <person name="Zhang P."/>
            <person name="Huang Z."/>
            <person name="Berger S.L."/>
            <person name="Reinberg D."/>
            <person name="Wang J."/>
            <person name="Liebig J."/>
        </authorList>
    </citation>
    <scope>NUCLEOTIDE SEQUENCE [LARGE SCALE GENOMIC DNA]</scope>
    <source>
        <strain evidence="11">C129</strain>
    </source>
</reference>
<evidence type="ECO:0000256" key="8">
    <source>
        <dbReference type="PROSITE-ProRule" id="PRU01379"/>
    </source>
</evidence>
<dbReference type="CDD" id="cd11308">
    <property type="entry name" value="Peptidase_M14NE-CP-C_like"/>
    <property type="match status" value="1"/>
</dbReference>
<dbReference type="OrthoDB" id="10249045at2759"/>
<comment type="similarity">
    <text evidence="2 8">Belongs to the peptidase M14 family.</text>
</comment>
<dbReference type="PROSITE" id="PS00133">
    <property type="entry name" value="CARBOXYPEPT_ZN_2"/>
    <property type="match status" value="1"/>
</dbReference>
<dbReference type="InterPro" id="IPR008969">
    <property type="entry name" value="CarboxyPept-like_regulatory"/>
</dbReference>
<dbReference type="GO" id="GO:0004181">
    <property type="term" value="F:metallocarboxypeptidase activity"/>
    <property type="evidence" value="ECO:0007669"/>
    <property type="project" value="InterPro"/>
</dbReference>
<evidence type="ECO:0000256" key="4">
    <source>
        <dbReference type="ARBA" id="ARBA00022723"/>
    </source>
</evidence>
<dbReference type="InParanoid" id="E2A2U4"/>